<keyword evidence="2 3" id="KW-0040">ANK repeat</keyword>
<feature type="repeat" description="ANK" evidence="3">
    <location>
        <begin position="175"/>
        <end position="207"/>
    </location>
</feature>
<evidence type="ECO:0000256" key="1">
    <source>
        <dbReference type="ARBA" id="ARBA00022737"/>
    </source>
</evidence>
<keyword evidence="5" id="KW-1185">Reference proteome</keyword>
<comment type="caution">
    <text evidence="4">The sequence shown here is derived from an EMBL/GenBank/DDBJ whole genome shotgun (WGS) entry which is preliminary data.</text>
</comment>
<dbReference type="Proteomes" id="UP000531561">
    <property type="component" value="Unassembled WGS sequence"/>
</dbReference>
<protein>
    <submittedName>
        <fullName evidence="4">Putative ankyrin repeat-containing protein</fullName>
    </submittedName>
</protein>
<evidence type="ECO:0000256" key="2">
    <source>
        <dbReference type="ARBA" id="ARBA00023043"/>
    </source>
</evidence>
<dbReference type="GO" id="GO:0085020">
    <property type="term" value="P:protein K6-linked ubiquitination"/>
    <property type="evidence" value="ECO:0007669"/>
    <property type="project" value="TreeGrafter"/>
</dbReference>
<dbReference type="SUPFAM" id="SSF48403">
    <property type="entry name" value="Ankyrin repeat"/>
    <property type="match status" value="1"/>
</dbReference>
<dbReference type="InterPro" id="IPR036770">
    <property type="entry name" value="Ankyrin_rpt-contain_sf"/>
</dbReference>
<dbReference type="Gene3D" id="1.25.40.20">
    <property type="entry name" value="Ankyrin repeat-containing domain"/>
    <property type="match status" value="1"/>
</dbReference>
<dbReference type="GO" id="GO:0004842">
    <property type="term" value="F:ubiquitin-protein transferase activity"/>
    <property type="evidence" value="ECO:0007669"/>
    <property type="project" value="TreeGrafter"/>
</dbReference>
<dbReference type="GeneID" id="59254324"/>
<dbReference type="Pfam" id="PF12796">
    <property type="entry name" value="Ank_2"/>
    <property type="match status" value="1"/>
</dbReference>
<dbReference type="PROSITE" id="PS50088">
    <property type="entry name" value="ANK_REPEAT"/>
    <property type="match status" value="2"/>
</dbReference>
<evidence type="ECO:0000256" key="3">
    <source>
        <dbReference type="PROSITE-ProRule" id="PRU00023"/>
    </source>
</evidence>
<keyword evidence="1" id="KW-0677">Repeat</keyword>
<dbReference type="InterPro" id="IPR002110">
    <property type="entry name" value="Ankyrin_rpt"/>
</dbReference>
<feature type="repeat" description="ANK" evidence="3">
    <location>
        <begin position="147"/>
        <end position="174"/>
    </location>
</feature>
<gene>
    <name evidence="4" type="ORF">Bfra_000187</name>
</gene>
<dbReference type="PROSITE" id="PS50297">
    <property type="entry name" value="ANK_REP_REGION"/>
    <property type="match status" value="2"/>
</dbReference>
<dbReference type="PANTHER" id="PTHR24171">
    <property type="entry name" value="ANKYRIN REPEAT DOMAIN-CONTAINING PROTEIN 39-RELATED"/>
    <property type="match status" value="1"/>
</dbReference>
<evidence type="ECO:0000313" key="5">
    <source>
        <dbReference type="Proteomes" id="UP000531561"/>
    </source>
</evidence>
<accession>A0A8H6B2L2</accession>
<dbReference type="PANTHER" id="PTHR24171:SF8">
    <property type="entry name" value="BRCA1-ASSOCIATED RING DOMAIN PROTEIN 1"/>
    <property type="match status" value="1"/>
</dbReference>
<organism evidence="4 5">
    <name type="scientific">Botrytis fragariae</name>
    <dbReference type="NCBI Taxonomy" id="1964551"/>
    <lineage>
        <taxon>Eukaryota</taxon>
        <taxon>Fungi</taxon>
        <taxon>Dikarya</taxon>
        <taxon>Ascomycota</taxon>
        <taxon>Pezizomycotina</taxon>
        <taxon>Leotiomycetes</taxon>
        <taxon>Helotiales</taxon>
        <taxon>Sclerotiniaceae</taxon>
        <taxon>Botrytis</taxon>
    </lineage>
</organism>
<reference evidence="4 5" key="1">
    <citation type="journal article" date="2020" name="Phytopathology">
        <title>A high-quality genome resource of Botrytis fragariae, a new and rapidly spreading fungal pathogen causing strawberry gray mold in the U.S.A.</title>
        <authorList>
            <person name="Wu Y."/>
            <person name="Saski C.A."/>
            <person name="Schnabel G."/>
            <person name="Xiao S."/>
            <person name="Hu M."/>
        </authorList>
    </citation>
    <scope>NUCLEOTIDE SEQUENCE [LARGE SCALE GENOMIC DNA]</scope>
    <source>
        <strain evidence="4 5">BVB16</strain>
    </source>
</reference>
<proteinExistence type="predicted"/>
<dbReference type="OrthoDB" id="341259at2759"/>
<name>A0A8H6B2L2_9HELO</name>
<evidence type="ECO:0000313" key="4">
    <source>
        <dbReference type="EMBL" id="KAF5878020.1"/>
    </source>
</evidence>
<dbReference type="SMART" id="SM00248">
    <property type="entry name" value="ANK"/>
    <property type="match status" value="3"/>
</dbReference>
<dbReference type="AlphaFoldDB" id="A0A8H6B2L2"/>
<dbReference type="RefSeq" id="XP_037196965.1">
    <property type="nucleotide sequence ID" value="XM_037330632.1"/>
</dbReference>
<sequence length="233" mass="25499">MKDTVASYPPVGSEYDSDLFNIQTLLWQPQTLQAFDVHSSSALNGSWAESGTDPNRLTFDTPLMDQITNASMTSPAISLDGPSPAKSFVTLENDPHNWNPLVNSLESNRCTFPKANNYSSSITPKCISKHRSSEKTLGASPSLEPLLHISARKGDCDVLRTLLKYRSDINMRDSNGRTALHVASEHGHQKAVSLLLRHGADVEALDLEGKSPLYLAVVASKNEVANVLLSYKY</sequence>
<dbReference type="EMBL" id="JABFCT010000002">
    <property type="protein sequence ID" value="KAF5878020.1"/>
    <property type="molecule type" value="Genomic_DNA"/>
</dbReference>